<dbReference type="PANTHER" id="PTHR48140:SF1">
    <property type="entry name" value="FATTY ACID DESATURASE 4, CHLOROPLASTIC-RELATED"/>
    <property type="match status" value="1"/>
</dbReference>
<dbReference type="PANTHER" id="PTHR48140">
    <property type="entry name" value="FATTY ACID DESATURASE 4, CHLOROPLASTIC-RELATED"/>
    <property type="match status" value="1"/>
</dbReference>
<dbReference type="GO" id="GO:0006631">
    <property type="term" value="P:fatty acid metabolic process"/>
    <property type="evidence" value="ECO:0007669"/>
    <property type="project" value="UniProtKB-UniPathway"/>
</dbReference>
<dbReference type="GO" id="GO:0016020">
    <property type="term" value="C:membrane"/>
    <property type="evidence" value="ECO:0007669"/>
    <property type="project" value="UniProtKB-SubCell"/>
</dbReference>
<evidence type="ECO:0000256" key="2">
    <source>
        <dbReference type="ARBA" id="ARBA00007620"/>
    </source>
</evidence>
<evidence type="ECO:0000256" key="1">
    <source>
        <dbReference type="ARBA" id="ARBA00004141"/>
    </source>
</evidence>
<name>A0A7S2W8D5_9STRA</name>
<dbReference type="InterPro" id="IPR052864">
    <property type="entry name" value="Chloroplast_FAD_CarF"/>
</dbReference>
<accession>A0A7S2W8D5</accession>
<evidence type="ECO:0000256" key="6">
    <source>
        <dbReference type="SAM" id="MobiDB-lite"/>
    </source>
</evidence>
<sequence>MGCRRSEAPGWLSVGLPVLFLAAVPLHSVAFTPTHHSRGGFGARTGPRGAPVGRHHRIPCRGRLHDEPPSVPMAVPEERTGQRTQLAKGKGPSPVLVLGGDTLETRPKHVALVTSAWLVSFIALKPVLDLWMSSPSPEQLVSVSASALASMIFSDLFSGLFHWVADNYGNGRTPILGGVIEAFQGHHVNPWTITHRSFFNNVHKIAQAAIPLTLLVCVLTTSPEARLFWVIFFNAQILSQEFHKLSHTVNPPPWASWLQARNVILSRKEHGLHHSSPFESHYCILTGMCNKPLDRFNVWRRLEAIVYRVNGVEPNCWKEDPSLKKFSLSPSNSK</sequence>
<evidence type="ECO:0000256" key="7">
    <source>
        <dbReference type="SAM" id="Phobius"/>
    </source>
</evidence>
<feature type="domain" description="Lipid desaturase" evidence="8">
    <location>
        <begin position="151"/>
        <end position="317"/>
    </location>
</feature>
<evidence type="ECO:0000259" key="8">
    <source>
        <dbReference type="Pfam" id="PF10520"/>
    </source>
</evidence>
<reference evidence="9" key="1">
    <citation type="submission" date="2021-01" db="EMBL/GenBank/DDBJ databases">
        <authorList>
            <person name="Corre E."/>
            <person name="Pelletier E."/>
            <person name="Niang G."/>
            <person name="Scheremetjew M."/>
            <person name="Finn R."/>
            <person name="Kale V."/>
            <person name="Holt S."/>
            <person name="Cochrane G."/>
            <person name="Meng A."/>
            <person name="Brown T."/>
            <person name="Cohen L."/>
        </authorList>
    </citation>
    <scope>NUCLEOTIDE SEQUENCE</scope>
    <source>
        <strain evidence="9">CCMP1243</strain>
    </source>
</reference>
<proteinExistence type="inferred from homology"/>
<keyword evidence="4 7" id="KW-1133">Transmembrane helix</keyword>
<comment type="subcellular location">
    <subcellularLocation>
        <location evidence="1">Membrane</location>
        <topology evidence="1">Multi-pass membrane protein</topology>
    </subcellularLocation>
</comment>
<keyword evidence="5 7" id="KW-0472">Membrane</keyword>
<dbReference type="InterPro" id="IPR019547">
    <property type="entry name" value="Lipid_desat"/>
</dbReference>
<evidence type="ECO:0000313" key="9">
    <source>
        <dbReference type="EMBL" id="CAD9673326.1"/>
    </source>
</evidence>
<dbReference type="EMBL" id="HBHJ01008268">
    <property type="protein sequence ID" value="CAD9673326.1"/>
    <property type="molecule type" value="Transcribed_RNA"/>
</dbReference>
<keyword evidence="3 7" id="KW-0812">Transmembrane</keyword>
<evidence type="ECO:0000256" key="4">
    <source>
        <dbReference type="ARBA" id="ARBA00022989"/>
    </source>
</evidence>
<dbReference type="Pfam" id="PF10520">
    <property type="entry name" value="Lipid_desat"/>
    <property type="match status" value="1"/>
</dbReference>
<dbReference type="AlphaFoldDB" id="A0A7S2W8D5"/>
<organism evidence="9">
    <name type="scientific">Rhizochromulina marina</name>
    <dbReference type="NCBI Taxonomy" id="1034831"/>
    <lineage>
        <taxon>Eukaryota</taxon>
        <taxon>Sar</taxon>
        <taxon>Stramenopiles</taxon>
        <taxon>Ochrophyta</taxon>
        <taxon>Dictyochophyceae</taxon>
        <taxon>Rhizochromulinales</taxon>
        <taxon>Rhizochromulina</taxon>
    </lineage>
</organism>
<dbReference type="UniPathway" id="UPA00199"/>
<evidence type="ECO:0000256" key="5">
    <source>
        <dbReference type="ARBA" id="ARBA00023136"/>
    </source>
</evidence>
<feature type="compositionally biased region" description="Basic residues" evidence="6">
    <location>
        <begin position="53"/>
        <end position="62"/>
    </location>
</feature>
<comment type="similarity">
    <text evidence="2">Belongs to the fatty acid desaturase CarF family.</text>
</comment>
<evidence type="ECO:0000256" key="3">
    <source>
        <dbReference type="ARBA" id="ARBA00022692"/>
    </source>
</evidence>
<gene>
    <name evidence="9" type="ORF">RMAR1173_LOCUS5350</name>
</gene>
<protein>
    <recommendedName>
        <fullName evidence="8">Lipid desaturase domain-containing protein</fullName>
    </recommendedName>
</protein>
<feature type="transmembrane region" description="Helical" evidence="7">
    <location>
        <begin position="12"/>
        <end position="31"/>
    </location>
</feature>
<feature type="region of interest" description="Disordered" evidence="6">
    <location>
        <begin position="35"/>
        <end position="75"/>
    </location>
</feature>